<name>A0A7S3JPW8_9STRA</name>
<dbReference type="GO" id="GO:0005634">
    <property type="term" value="C:nucleus"/>
    <property type="evidence" value="ECO:0007669"/>
    <property type="project" value="TreeGrafter"/>
</dbReference>
<evidence type="ECO:0000256" key="5">
    <source>
        <dbReference type="ARBA" id="ARBA00023110"/>
    </source>
</evidence>
<proteinExistence type="inferred from homology"/>
<dbReference type="SUPFAM" id="SSF140984">
    <property type="entry name" value="PTPA-like"/>
    <property type="match status" value="1"/>
</dbReference>
<comment type="similarity">
    <text evidence="3 7">Belongs to the PTPA-type PPIase family.</text>
</comment>
<keyword evidence="6 7" id="KW-0413">Isomerase</keyword>
<dbReference type="GO" id="GO:0003755">
    <property type="term" value="F:peptidyl-prolyl cis-trans isomerase activity"/>
    <property type="evidence" value="ECO:0007669"/>
    <property type="project" value="UniProtKB-KW"/>
</dbReference>
<keyword evidence="4 7" id="KW-0963">Cytoplasm</keyword>
<dbReference type="GO" id="GO:0008160">
    <property type="term" value="F:protein tyrosine phosphatase activator activity"/>
    <property type="evidence" value="ECO:0007669"/>
    <property type="project" value="TreeGrafter"/>
</dbReference>
<evidence type="ECO:0000256" key="1">
    <source>
        <dbReference type="ARBA" id="ARBA00000971"/>
    </source>
</evidence>
<gene>
    <name evidence="8" type="ORF">ALAG00032_LOCUS234</name>
</gene>
<sequence>MTCKQMTQRIRSPVDHKKFLASKSKVELLAFINRLNKSCFGQREAREESAVALRLITTFETIRLKVDEIPASHGRVRRFGDATFRQFCQWLVETAPELISNLTNTILSIQEKYELATYLVSSFGDQQRLDYGTGHETAQIIFLLCLYKLGILLDRDIDSGAVALTVLKAYFVCCRRIQSEYLLEPAGSRGVWALDDYQCLAFLFGSAQHIGISVPAQYTIENELNIDLVRSHESYSLFFQGIAYAQLAKDKARRAPFAETSPVLFAFSSKSWIVINRAILKYYESEVLGTFVVARHLRFGTLFPASWLSVNKRKDVPIASSLPVERQNNDISNSPQKENCS</sequence>
<dbReference type="EC" id="5.2.1.8" evidence="7"/>
<dbReference type="GO" id="GO:0005737">
    <property type="term" value="C:cytoplasm"/>
    <property type="evidence" value="ECO:0007669"/>
    <property type="project" value="UniProtKB-SubCell"/>
</dbReference>
<dbReference type="PANTHER" id="PTHR10012">
    <property type="entry name" value="SERINE/THREONINE-PROTEIN PHOSPHATASE 2A REGULATORY SUBUNIT B"/>
    <property type="match status" value="1"/>
</dbReference>
<dbReference type="Gene3D" id="1.20.120.1150">
    <property type="match status" value="1"/>
</dbReference>
<evidence type="ECO:0000256" key="4">
    <source>
        <dbReference type="ARBA" id="ARBA00022490"/>
    </source>
</evidence>
<dbReference type="InterPro" id="IPR004327">
    <property type="entry name" value="Phstyr_phstse_ac"/>
</dbReference>
<evidence type="ECO:0000256" key="3">
    <source>
        <dbReference type="ARBA" id="ARBA00011019"/>
    </source>
</evidence>
<comment type="function">
    <text evidence="7">PPIases accelerate the folding of proteins. It catalyzes the cis-trans isomerization of proline imidic peptide bonds in oligopeptides.</text>
</comment>
<evidence type="ECO:0000256" key="2">
    <source>
        <dbReference type="ARBA" id="ARBA00004496"/>
    </source>
</evidence>
<keyword evidence="5 7" id="KW-0697">Rotamase</keyword>
<dbReference type="GO" id="GO:0000159">
    <property type="term" value="C:protein phosphatase type 2A complex"/>
    <property type="evidence" value="ECO:0007669"/>
    <property type="project" value="TreeGrafter"/>
</dbReference>
<comment type="catalytic activity">
    <reaction evidence="1 7">
        <text>[protein]-peptidylproline (omega=180) = [protein]-peptidylproline (omega=0)</text>
        <dbReference type="Rhea" id="RHEA:16237"/>
        <dbReference type="Rhea" id="RHEA-COMP:10747"/>
        <dbReference type="Rhea" id="RHEA-COMP:10748"/>
        <dbReference type="ChEBI" id="CHEBI:83833"/>
        <dbReference type="ChEBI" id="CHEBI:83834"/>
        <dbReference type="EC" id="5.2.1.8"/>
    </reaction>
</comment>
<dbReference type="PIRSF" id="PIRSF016325">
    <property type="entry name" value="Phstyr_phstse_ac"/>
    <property type="match status" value="1"/>
</dbReference>
<dbReference type="InterPro" id="IPR037218">
    <property type="entry name" value="PTPA_sf"/>
</dbReference>
<evidence type="ECO:0000313" key="8">
    <source>
        <dbReference type="EMBL" id="CAE0359506.1"/>
    </source>
</evidence>
<dbReference type="GO" id="GO:0007052">
    <property type="term" value="P:mitotic spindle organization"/>
    <property type="evidence" value="ECO:0007669"/>
    <property type="project" value="TreeGrafter"/>
</dbReference>
<dbReference type="PANTHER" id="PTHR10012:SF0">
    <property type="entry name" value="SERINE_THREONINE-PROTEIN PHOSPHATASE 2A ACTIVATOR"/>
    <property type="match status" value="1"/>
</dbReference>
<protein>
    <recommendedName>
        <fullName evidence="7">Serine/threonine-protein phosphatase 2A activator</fullName>
        <ecNumber evidence="7">5.2.1.8</ecNumber>
    </recommendedName>
    <alternativeName>
        <fullName evidence="7">Phosphotyrosyl phosphatase activator</fullName>
    </alternativeName>
</protein>
<dbReference type="Pfam" id="PF03095">
    <property type="entry name" value="PTPA"/>
    <property type="match status" value="1"/>
</dbReference>
<comment type="subcellular location">
    <subcellularLocation>
        <location evidence="2 7">Cytoplasm</location>
    </subcellularLocation>
</comment>
<evidence type="ECO:0000256" key="7">
    <source>
        <dbReference type="RuleBase" id="RU361210"/>
    </source>
</evidence>
<evidence type="ECO:0000256" key="6">
    <source>
        <dbReference type="ARBA" id="ARBA00023235"/>
    </source>
</evidence>
<dbReference type="AlphaFoldDB" id="A0A7S3JPW8"/>
<organism evidence="8">
    <name type="scientific">Aureoumbra lagunensis</name>
    <dbReference type="NCBI Taxonomy" id="44058"/>
    <lineage>
        <taxon>Eukaryota</taxon>
        <taxon>Sar</taxon>
        <taxon>Stramenopiles</taxon>
        <taxon>Ochrophyta</taxon>
        <taxon>Pelagophyceae</taxon>
        <taxon>Pelagomonadales</taxon>
        <taxon>Aureoumbra</taxon>
    </lineage>
</organism>
<reference evidence="8" key="1">
    <citation type="submission" date="2021-01" db="EMBL/GenBank/DDBJ databases">
        <authorList>
            <person name="Corre E."/>
            <person name="Pelletier E."/>
            <person name="Niang G."/>
            <person name="Scheremetjew M."/>
            <person name="Finn R."/>
            <person name="Kale V."/>
            <person name="Holt S."/>
            <person name="Cochrane G."/>
            <person name="Meng A."/>
            <person name="Brown T."/>
            <person name="Cohen L."/>
        </authorList>
    </citation>
    <scope>NUCLEOTIDE SEQUENCE</scope>
    <source>
        <strain evidence="8">CCMP1510</strain>
    </source>
</reference>
<accession>A0A7S3JPW8</accession>
<dbReference type="InterPro" id="IPR043170">
    <property type="entry name" value="PTPA_C_lid"/>
</dbReference>
<dbReference type="EMBL" id="HBIJ01000289">
    <property type="protein sequence ID" value="CAE0359506.1"/>
    <property type="molecule type" value="Transcribed_RNA"/>
</dbReference>